<dbReference type="PROSITE" id="PS50280">
    <property type="entry name" value="SET"/>
    <property type="match status" value="1"/>
</dbReference>
<evidence type="ECO:0000313" key="8">
    <source>
        <dbReference type="EMBL" id="KAJ9130610.1"/>
    </source>
</evidence>
<dbReference type="Proteomes" id="UP001174691">
    <property type="component" value="Unassembled WGS sequence"/>
</dbReference>
<keyword evidence="1" id="KW-0479">Metal-binding</keyword>
<dbReference type="Gene3D" id="6.10.140.2220">
    <property type="match status" value="1"/>
</dbReference>
<evidence type="ECO:0000256" key="5">
    <source>
        <dbReference type="SAM" id="MobiDB-lite"/>
    </source>
</evidence>
<evidence type="ECO:0000313" key="9">
    <source>
        <dbReference type="Proteomes" id="UP001174691"/>
    </source>
</evidence>
<feature type="domain" description="MYND-type" evidence="7">
    <location>
        <begin position="52"/>
        <end position="114"/>
    </location>
</feature>
<dbReference type="PANTHER" id="PTHR12197">
    <property type="entry name" value="HISTONE-LYSINE N-METHYLTRANSFERASE SMYD"/>
    <property type="match status" value="1"/>
</dbReference>
<name>A0AA38RA54_9PEZI</name>
<sequence>MSNTNLRLSGTRKGPRGRSLQATTTLPPGSAIATFPRPLLCLPDASHTRTACDWCLRPGTTSPTLSSSSTLPSTPLSPSASQTKLSPCSRCRYVVYCSKKCQASAWKAIHKLECPRLCKVEDSVMGATRGRDANGREEEWLLPTPVRAAMQILLRLKAGDEAVKDAVGGVPFVGGRTTAEGKLEGNVEGFSSDEELWKDLGMQAMAALKFAGVELEGEKMGFAAEGVRAVLCLLQTNAFDRRDEDVGAAGVFLDVDLAMANHSCVPNAYVCFVGRTAVLRAEREIKAGEEIEISYIDNTLSKAERHKALRLYHFECRCQRCTDDLDVYQVCRASSNIPLNVFSLQPDLGLYTKPPIDRTALESVSPPKTVNNSQHPWAQCRPLLEAGMYAIEPLPSILHDLVIRYETADQNFAYALSLACFLATQCHPYAHVAPFKPWRVKGLMMIAQLLSQTAPLSAMGELGTTCPDQRLVDRLARMDQVSMCEAVLRLVVHYGPMGHSGDWEVLKSARELLDDIQQLQGRERESAMIGAWAMDPGRPDARHFIDEVILGPIKALAEFALEIVERELSSGNDGRLVLRSQPASLRRLVYTS</sequence>
<dbReference type="GO" id="GO:0005634">
    <property type="term" value="C:nucleus"/>
    <property type="evidence" value="ECO:0007669"/>
    <property type="project" value="TreeGrafter"/>
</dbReference>
<dbReference type="Gene3D" id="1.10.220.160">
    <property type="match status" value="1"/>
</dbReference>
<dbReference type="Pfam" id="PF01753">
    <property type="entry name" value="zf-MYND"/>
    <property type="match status" value="1"/>
</dbReference>
<keyword evidence="9" id="KW-1185">Reference proteome</keyword>
<dbReference type="Pfam" id="PF00856">
    <property type="entry name" value="SET"/>
    <property type="match status" value="1"/>
</dbReference>
<dbReference type="InterPro" id="IPR050869">
    <property type="entry name" value="H3K4_H4K5_MeTrfase"/>
</dbReference>
<evidence type="ECO:0000259" key="6">
    <source>
        <dbReference type="PROSITE" id="PS50280"/>
    </source>
</evidence>
<dbReference type="GO" id="GO:0008270">
    <property type="term" value="F:zinc ion binding"/>
    <property type="evidence" value="ECO:0007669"/>
    <property type="project" value="UniProtKB-KW"/>
</dbReference>
<feature type="compositionally biased region" description="Low complexity" evidence="5">
    <location>
        <begin position="62"/>
        <end position="79"/>
    </location>
</feature>
<reference evidence="8" key="1">
    <citation type="submission" date="2022-07" db="EMBL/GenBank/DDBJ databases">
        <title>Fungi with potential for degradation of polypropylene.</title>
        <authorList>
            <person name="Gostincar C."/>
        </authorList>
    </citation>
    <scope>NUCLEOTIDE SEQUENCE</scope>
    <source>
        <strain evidence="8">EXF-13287</strain>
    </source>
</reference>
<protein>
    <submittedName>
        <fullName evidence="8">SET domain-containing protein</fullName>
    </submittedName>
</protein>
<comment type="caution">
    <text evidence="8">The sequence shown here is derived from an EMBL/GenBank/DDBJ whole genome shotgun (WGS) entry which is preliminary data.</text>
</comment>
<dbReference type="CDD" id="cd20071">
    <property type="entry name" value="SET_SMYD"/>
    <property type="match status" value="1"/>
</dbReference>
<dbReference type="SUPFAM" id="SSF144232">
    <property type="entry name" value="HIT/MYND zinc finger-like"/>
    <property type="match status" value="1"/>
</dbReference>
<dbReference type="InterPro" id="IPR001214">
    <property type="entry name" value="SET_dom"/>
</dbReference>
<evidence type="ECO:0000259" key="7">
    <source>
        <dbReference type="PROSITE" id="PS50865"/>
    </source>
</evidence>
<dbReference type="AlphaFoldDB" id="A0AA38RA54"/>
<dbReference type="Gene3D" id="2.170.270.10">
    <property type="entry name" value="SET domain"/>
    <property type="match status" value="1"/>
</dbReference>
<dbReference type="PANTHER" id="PTHR12197:SF251">
    <property type="entry name" value="EG:BACR7C10.4 PROTEIN"/>
    <property type="match status" value="1"/>
</dbReference>
<keyword evidence="2 4" id="KW-0863">Zinc-finger</keyword>
<dbReference type="EMBL" id="JANBVN010000262">
    <property type="protein sequence ID" value="KAJ9130610.1"/>
    <property type="molecule type" value="Genomic_DNA"/>
</dbReference>
<keyword evidence="3" id="KW-0862">Zinc</keyword>
<feature type="region of interest" description="Disordered" evidence="5">
    <location>
        <begin position="62"/>
        <end position="84"/>
    </location>
</feature>
<organism evidence="8 9">
    <name type="scientific">Coniochaeta hoffmannii</name>
    <dbReference type="NCBI Taxonomy" id="91930"/>
    <lineage>
        <taxon>Eukaryota</taxon>
        <taxon>Fungi</taxon>
        <taxon>Dikarya</taxon>
        <taxon>Ascomycota</taxon>
        <taxon>Pezizomycotina</taxon>
        <taxon>Sordariomycetes</taxon>
        <taxon>Sordariomycetidae</taxon>
        <taxon>Coniochaetales</taxon>
        <taxon>Coniochaetaceae</taxon>
        <taxon>Coniochaeta</taxon>
    </lineage>
</organism>
<accession>A0AA38RA54</accession>
<evidence type="ECO:0000256" key="3">
    <source>
        <dbReference type="ARBA" id="ARBA00022833"/>
    </source>
</evidence>
<dbReference type="InterPro" id="IPR046341">
    <property type="entry name" value="SET_dom_sf"/>
</dbReference>
<dbReference type="PROSITE" id="PS50865">
    <property type="entry name" value="ZF_MYND_2"/>
    <property type="match status" value="1"/>
</dbReference>
<evidence type="ECO:0000256" key="1">
    <source>
        <dbReference type="ARBA" id="ARBA00022723"/>
    </source>
</evidence>
<proteinExistence type="predicted"/>
<dbReference type="SUPFAM" id="SSF82199">
    <property type="entry name" value="SET domain"/>
    <property type="match status" value="1"/>
</dbReference>
<feature type="domain" description="SET" evidence="6">
    <location>
        <begin position="4"/>
        <end position="296"/>
    </location>
</feature>
<gene>
    <name evidence="8" type="ORF">NKR19_g9820</name>
</gene>
<evidence type="ECO:0000256" key="4">
    <source>
        <dbReference type="PROSITE-ProRule" id="PRU00134"/>
    </source>
</evidence>
<evidence type="ECO:0000256" key="2">
    <source>
        <dbReference type="ARBA" id="ARBA00022771"/>
    </source>
</evidence>
<dbReference type="InterPro" id="IPR002893">
    <property type="entry name" value="Znf_MYND"/>
</dbReference>
<feature type="region of interest" description="Disordered" evidence="5">
    <location>
        <begin position="1"/>
        <end position="31"/>
    </location>
</feature>